<proteinExistence type="predicted"/>
<sequence>MDNNFNEDMFYEYWIGKDINLSKYWSAYKNGNGYMQKFENMRCYVFEITFETPSRNLPLFNLEPIYKTLKSYYHELKKDLLSENEYNSSGPLFIYEINRGSGIFTFLGELWYTLVLGTTLTEEKIKGQRIDNLDKKLRMLKEYFGEGCVRADLFEKFIKADTPIETQEALQNLFDEKIKAVRISRQPFMGEIEENRKDMIDLKNIQSDHNDNNKGN</sequence>
<gene>
    <name evidence="1" type="ORF">GWC95_03650</name>
</gene>
<reference evidence="1 2" key="1">
    <citation type="submission" date="2020-01" db="EMBL/GenBank/DDBJ databases">
        <title>Genome analysis.</title>
        <authorList>
            <person name="Wu S."/>
            <person name="Wang G."/>
        </authorList>
    </citation>
    <scope>NUCLEOTIDE SEQUENCE [LARGE SCALE GENOMIC DNA]</scope>
    <source>
        <strain evidence="1 2">SYL130</strain>
    </source>
</reference>
<accession>A0ABW9ZPH7</accession>
<keyword evidence="2" id="KW-1185">Reference proteome</keyword>
<dbReference type="EMBL" id="JAACJS010000002">
    <property type="protein sequence ID" value="NCI49001.1"/>
    <property type="molecule type" value="Genomic_DNA"/>
</dbReference>
<dbReference type="RefSeq" id="WP_161817302.1">
    <property type="nucleotide sequence ID" value="NZ_JAACJS010000002.1"/>
</dbReference>
<evidence type="ECO:0000313" key="1">
    <source>
        <dbReference type="EMBL" id="NCI49001.1"/>
    </source>
</evidence>
<evidence type="ECO:0000313" key="2">
    <source>
        <dbReference type="Proteomes" id="UP000753802"/>
    </source>
</evidence>
<dbReference type="Proteomes" id="UP000753802">
    <property type="component" value="Unassembled WGS sequence"/>
</dbReference>
<organism evidence="1 2">
    <name type="scientific">Sediminibacterium roseum</name>
    <dbReference type="NCBI Taxonomy" id="1978412"/>
    <lineage>
        <taxon>Bacteria</taxon>
        <taxon>Pseudomonadati</taxon>
        <taxon>Bacteroidota</taxon>
        <taxon>Chitinophagia</taxon>
        <taxon>Chitinophagales</taxon>
        <taxon>Chitinophagaceae</taxon>
        <taxon>Sediminibacterium</taxon>
    </lineage>
</organism>
<comment type="caution">
    <text evidence="1">The sequence shown here is derived from an EMBL/GenBank/DDBJ whole genome shotgun (WGS) entry which is preliminary data.</text>
</comment>
<name>A0ABW9ZPH7_9BACT</name>
<protein>
    <submittedName>
        <fullName evidence="1">Uncharacterized protein</fullName>
    </submittedName>
</protein>